<keyword evidence="2" id="KW-1185">Reference proteome</keyword>
<protein>
    <submittedName>
        <fullName evidence="1">Uncharacterized protein</fullName>
    </submittedName>
</protein>
<dbReference type="OrthoDB" id="6401377at2"/>
<organism evidence="1 2">
    <name type="scientific">Thalassotalea litorea</name>
    <dbReference type="NCBI Taxonomy" id="2020715"/>
    <lineage>
        <taxon>Bacteria</taxon>
        <taxon>Pseudomonadati</taxon>
        <taxon>Pseudomonadota</taxon>
        <taxon>Gammaproteobacteria</taxon>
        <taxon>Alteromonadales</taxon>
        <taxon>Colwelliaceae</taxon>
        <taxon>Thalassotalea</taxon>
    </lineage>
</organism>
<dbReference type="EMBL" id="VCBC01000005">
    <property type="protein sequence ID" value="TLU66419.1"/>
    <property type="molecule type" value="Genomic_DNA"/>
</dbReference>
<dbReference type="Proteomes" id="UP000307790">
    <property type="component" value="Unassembled WGS sequence"/>
</dbReference>
<proteinExistence type="predicted"/>
<evidence type="ECO:0000313" key="2">
    <source>
        <dbReference type="Proteomes" id="UP000307790"/>
    </source>
</evidence>
<comment type="caution">
    <text evidence="1">The sequence shown here is derived from an EMBL/GenBank/DDBJ whole genome shotgun (WGS) entry which is preliminary data.</text>
</comment>
<dbReference type="AlphaFoldDB" id="A0A5R9IP98"/>
<gene>
    <name evidence="1" type="ORF">FE810_05375</name>
</gene>
<sequence>MIPPSAFASNDSEFYDSIRTLDTLFEVIENSATEHKFKDQGMEFTHYFSSELNRSFIVNDEVGEVCFTYEGSEVLSCFPCKSDEISGACP</sequence>
<evidence type="ECO:0000313" key="1">
    <source>
        <dbReference type="EMBL" id="TLU66419.1"/>
    </source>
</evidence>
<name>A0A5R9IP98_9GAMM</name>
<reference evidence="1 2" key="1">
    <citation type="submission" date="2019-05" db="EMBL/GenBank/DDBJ databases">
        <title>Genome sequences of Thalassotalea litorea 1K03283.</title>
        <authorList>
            <person name="Zhang D."/>
        </authorList>
    </citation>
    <scope>NUCLEOTIDE SEQUENCE [LARGE SCALE GENOMIC DNA]</scope>
    <source>
        <strain evidence="1 2">MCCC 1K03283</strain>
    </source>
</reference>
<accession>A0A5R9IP98</accession>